<dbReference type="RefSeq" id="WP_157759056.1">
    <property type="nucleotide sequence ID" value="NZ_CP022098.1"/>
</dbReference>
<dbReference type="EMBL" id="CP022098">
    <property type="protein sequence ID" value="ATB43711.1"/>
    <property type="molecule type" value="Genomic_DNA"/>
</dbReference>
<sequence>MLQWLHVSKYPPSLAYAALELGWMALLLAGFWWVQERWGEVKVLAPLRLLGQTALFFYLLHVHLLYGVASLLGVKKQLGLGATYGAAMVVLGVLSVACAGYRRYKAAHPQGWTRYV</sequence>
<evidence type="ECO:0008006" key="4">
    <source>
        <dbReference type="Google" id="ProtNLM"/>
    </source>
</evidence>
<keyword evidence="1" id="KW-1133">Transmembrane helix</keyword>
<dbReference type="AlphaFoldDB" id="A0A250JJZ0"/>
<gene>
    <name evidence="2" type="ORF">CYFUS_009191</name>
</gene>
<evidence type="ECO:0000313" key="3">
    <source>
        <dbReference type="Proteomes" id="UP000217257"/>
    </source>
</evidence>
<accession>A0A250JJZ0</accession>
<organism evidence="2 3">
    <name type="scientific">Cystobacter fuscus</name>
    <dbReference type="NCBI Taxonomy" id="43"/>
    <lineage>
        <taxon>Bacteria</taxon>
        <taxon>Pseudomonadati</taxon>
        <taxon>Myxococcota</taxon>
        <taxon>Myxococcia</taxon>
        <taxon>Myxococcales</taxon>
        <taxon>Cystobacterineae</taxon>
        <taxon>Archangiaceae</taxon>
        <taxon>Cystobacter</taxon>
    </lineage>
</organism>
<dbReference type="PANTHER" id="PTHR40407:SF1">
    <property type="entry name" value="HEPARAN-ALPHA-GLUCOSAMINIDE N-ACETYLTRANSFERASE CATALYTIC DOMAIN-CONTAINING PROTEIN"/>
    <property type="match status" value="1"/>
</dbReference>
<keyword evidence="1" id="KW-0472">Membrane</keyword>
<feature type="transmembrane region" description="Helical" evidence="1">
    <location>
        <begin position="14"/>
        <end position="34"/>
    </location>
</feature>
<protein>
    <recommendedName>
        <fullName evidence="4">Acyltransferase 3 domain-containing protein</fullName>
    </recommendedName>
</protein>
<feature type="transmembrane region" description="Helical" evidence="1">
    <location>
        <begin position="80"/>
        <end position="101"/>
    </location>
</feature>
<dbReference type="KEGG" id="cfus:CYFUS_009191"/>
<proteinExistence type="predicted"/>
<dbReference type="PANTHER" id="PTHR40407">
    <property type="entry name" value="MEMBRANE PROTEIN-LIKE PROTEIN"/>
    <property type="match status" value="1"/>
</dbReference>
<dbReference type="Proteomes" id="UP000217257">
    <property type="component" value="Chromosome"/>
</dbReference>
<keyword evidence="1" id="KW-0812">Transmembrane</keyword>
<evidence type="ECO:0000256" key="1">
    <source>
        <dbReference type="SAM" id="Phobius"/>
    </source>
</evidence>
<reference evidence="2 3" key="1">
    <citation type="submission" date="2017-06" db="EMBL/GenBank/DDBJ databases">
        <title>Sequencing and comparative analysis of myxobacterial genomes.</title>
        <authorList>
            <person name="Rupp O."/>
            <person name="Goesmann A."/>
            <person name="Sogaard-Andersen L."/>
        </authorList>
    </citation>
    <scope>NUCLEOTIDE SEQUENCE [LARGE SCALE GENOMIC DNA]</scope>
    <source>
        <strain evidence="2 3">DSM 52655</strain>
    </source>
</reference>
<evidence type="ECO:0000313" key="2">
    <source>
        <dbReference type="EMBL" id="ATB43711.1"/>
    </source>
</evidence>
<feature type="transmembrane region" description="Helical" evidence="1">
    <location>
        <begin position="55"/>
        <end position="74"/>
    </location>
</feature>
<name>A0A250JJZ0_9BACT</name>